<sequence>MKKILLITVLAAVASVGASVNAAQKNNPGGKVAPGIQAPKLQMNNAAIQQPKQGNLPQAEAPESEGQDDDDDDAPAPGAPMAQVMQRPGVVVPIGQRPPMNLSPGLSPMPGLMSRMGPPPLGQPPMIGGGFATSPGNVDPSQFSNIAKKIEFCQQLLSPSPSLMGAQQH</sequence>
<dbReference type="RefSeq" id="WP_236864552.1">
    <property type="nucleotide sequence ID" value="NZ_AP025225.1"/>
</dbReference>
<feature type="compositionally biased region" description="Polar residues" evidence="1">
    <location>
        <begin position="42"/>
        <end position="56"/>
    </location>
</feature>
<evidence type="ECO:0000256" key="2">
    <source>
        <dbReference type="SAM" id="SignalP"/>
    </source>
</evidence>
<feature type="compositionally biased region" description="Acidic residues" evidence="1">
    <location>
        <begin position="62"/>
        <end position="74"/>
    </location>
</feature>
<proteinExistence type="predicted"/>
<evidence type="ECO:0000313" key="4">
    <source>
        <dbReference type="Proteomes" id="UP001320209"/>
    </source>
</evidence>
<dbReference type="EMBL" id="AP025225">
    <property type="protein sequence ID" value="BDB96304.1"/>
    <property type="molecule type" value="Genomic_DNA"/>
</dbReference>
<feature type="region of interest" description="Disordered" evidence="1">
    <location>
        <begin position="21"/>
        <end position="140"/>
    </location>
</feature>
<dbReference type="Proteomes" id="UP001320209">
    <property type="component" value="Chromosome"/>
</dbReference>
<evidence type="ECO:0000256" key="1">
    <source>
        <dbReference type="SAM" id="MobiDB-lite"/>
    </source>
</evidence>
<reference evidence="3" key="1">
    <citation type="submission" date="2021-10" db="EMBL/GenBank/DDBJ databases">
        <title>Genome Sequence of The Candidatus Hydrogeosomobacter endosymbioticus, an Intracellular Bacterial Symbiont of the Anaerobic Ciliate GW7.</title>
        <authorList>
            <person name="Shiohama Y."/>
            <person name="Shinzato N."/>
        </authorList>
    </citation>
    <scope>NUCLEOTIDE SEQUENCE [LARGE SCALE GENOMIC DNA]</scope>
    <source>
        <strain evidence="3">200920</strain>
    </source>
</reference>
<accession>A0ABN6L320</accession>
<evidence type="ECO:0000313" key="3">
    <source>
        <dbReference type="EMBL" id="BDB96304.1"/>
    </source>
</evidence>
<keyword evidence="4" id="KW-1185">Reference proteome</keyword>
<name>A0ABN6L320_9PROT</name>
<gene>
    <name evidence="3" type="ORF">HYD_4370</name>
</gene>
<protein>
    <submittedName>
        <fullName evidence="3">Uncharacterized protein</fullName>
    </submittedName>
</protein>
<feature type="chain" id="PRO_5047399259" evidence="2">
    <location>
        <begin position="23"/>
        <end position="169"/>
    </location>
</feature>
<feature type="signal peptide" evidence="2">
    <location>
        <begin position="1"/>
        <end position="22"/>
    </location>
</feature>
<keyword evidence="2" id="KW-0732">Signal</keyword>
<organism evidence="3 4">
    <name type="scientific">Candidatus Hydrogenosomobacter endosymbioticus</name>
    <dbReference type="NCBI Taxonomy" id="2558174"/>
    <lineage>
        <taxon>Bacteria</taxon>
        <taxon>Pseudomonadati</taxon>
        <taxon>Pseudomonadota</taxon>
        <taxon>Alphaproteobacteria</taxon>
        <taxon>Holosporales</taxon>
        <taxon>Holosporaceae</taxon>
        <taxon>Candidatus Hydrogenosomobacter</taxon>
    </lineage>
</organism>